<evidence type="ECO:0000256" key="1">
    <source>
        <dbReference type="SAM" id="SignalP"/>
    </source>
</evidence>
<evidence type="ECO:0000313" key="3">
    <source>
        <dbReference type="EMBL" id="ANB13486.1"/>
    </source>
</evidence>
<evidence type="ECO:0000313" key="4">
    <source>
        <dbReference type="Proteomes" id="UP000189580"/>
    </source>
</evidence>
<name>A0A167DZY9_9ASCO</name>
<feature type="domain" description="Rax2-like second" evidence="2">
    <location>
        <begin position="276"/>
        <end position="417"/>
    </location>
</feature>
<keyword evidence="4" id="KW-1185">Reference proteome</keyword>
<keyword evidence="1" id="KW-0732">Signal</keyword>
<dbReference type="InterPro" id="IPR048266">
    <property type="entry name" value="Rax2-like_second"/>
</dbReference>
<dbReference type="GO" id="GO:0000282">
    <property type="term" value="P:cellular bud site selection"/>
    <property type="evidence" value="ECO:0007669"/>
    <property type="project" value="TreeGrafter"/>
</dbReference>
<protein>
    <submittedName>
        <fullName evidence="3">Rax2p</fullName>
    </submittedName>
</protein>
<dbReference type="KEGG" id="slb:AWJ20_1779"/>
<accession>A0A167DZY9</accession>
<feature type="signal peptide" evidence="1">
    <location>
        <begin position="1"/>
        <end position="34"/>
    </location>
</feature>
<dbReference type="SUPFAM" id="SSF50965">
    <property type="entry name" value="Galactose oxidase, central domain"/>
    <property type="match status" value="1"/>
</dbReference>
<sequence>MRKRIPCPKMGISISAKSLLASILSLASIVPIAAQSSSSLSTASSSSAAASSSSSATGAQPTLEAQTVSLPSLNLGDLGNIGLVGSFDGVSQYSYVGQQESAQLPQNPYFDSIIAQLDSEQFLIQAHSNGIVNSACLLRDSIYFSGNFTNITQIQGQKSTSQAYPLGFAYINTTTGEVTHVTSTNAPEGAINTLYCDQNSNTVVAGGSFTFNKTTGVAIFDVTDSQWKSPLFGGFGNESSIDSISLLSNNNMLFGGSFTSLNASDVFSTKINTTTSQEQQVSFKLAQIDAEGTAPNSDATSILCPSDSSSWALTDGRQGTWQASLPYSFSPTRLRLYNLNDPTNGVKTWRFLAFPINGIMNLTYVDPTSGEKLICDAWCPLPQHGTVDYLDFEFINVIEMDGFQLFLLDNYGSYAGLSGVELFQDGKYDLMV</sequence>
<dbReference type="InterPro" id="IPR011043">
    <property type="entry name" value="Gal_Oxase/kelch_b-propeller"/>
</dbReference>
<dbReference type="EMBL" id="CP014501">
    <property type="protein sequence ID" value="ANB13486.1"/>
    <property type="molecule type" value="Genomic_DNA"/>
</dbReference>
<organism evidence="3 4">
    <name type="scientific">Sugiyamaella lignohabitans</name>
    <dbReference type="NCBI Taxonomy" id="796027"/>
    <lineage>
        <taxon>Eukaryota</taxon>
        <taxon>Fungi</taxon>
        <taxon>Dikarya</taxon>
        <taxon>Ascomycota</taxon>
        <taxon>Saccharomycotina</taxon>
        <taxon>Dipodascomycetes</taxon>
        <taxon>Dipodascales</taxon>
        <taxon>Trichomonascaceae</taxon>
        <taxon>Sugiyamaella</taxon>
    </lineage>
</organism>
<proteinExistence type="predicted"/>
<dbReference type="PANTHER" id="PTHR31778">
    <property type="entry name" value="BUD SITE SELECTION PROTEIN RAX2"/>
    <property type="match status" value="1"/>
</dbReference>
<dbReference type="GeneID" id="30033618"/>
<evidence type="ECO:0000259" key="2">
    <source>
        <dbReference type="Pfam" id="PF20842"/>
    </source>
</evidence>
<dbReference type="PANTHER" id="PTHR31778:SF2">
    <property type="entry name" value="BUD SITE SELECTION PROTEIN RAX2"/>
    <property type="match status" value="1"/>
</dbReference>
<dbReference type="GO" id="GO:0005621">
    <property type="term" value="C:cellular bud scar"/>
    <property type="evidence" value="ECO:0007669"/>
    <property type="project" value="TreeGrafter"/>
</dbReference>
<feature type="chain" id="PRO_5007885502" evidence="1">
    <location>
        <begin position="35"/>
        <end position="432"/>
    </location>
</feature>
<dbReference type="Proteomes" id="UP000189580">
    <property type="component" value="Chromosome a"/>
</dbReference>
<dbReference type="Pfam" id="PF20842">
    <property type="entry name" value="Rax2_2"/>
    <property type="match status" value="1"/>
</dbReference>
<dbReference type="AlphaFoldDB" id="A0A167DZY9"/>
<gene>
    <name evidence="3" type="primary">RAX2</name>
    <name evidence="3" type="ORF">AWJ20_1779</name>
</gene>
<dbReference type="RefSeq" id="XP_018735963.1">
    <property type="nucleotide sequence ID" value="XM_018878684.1"/>
</dbReference>
<dbReference type="OrthoDB" id="2503993at2759"/>
<dbReference type="GO" id="GO:1902929">
    <property type="term" value="C:plasma membrane of growing cell tip"/>
    <property type="evidence" value="ECO:0007669"/>
    <property type="project" value="TreeGrafter"/>
</dbReference>
<dbReference type="GO" id="GO:0005935">
    <property type="term" value="C:cellular bud neck"/>
    <property type="evidence" value="ECO:0007669"/>
    <property type="project" value="TreeGrafter"/>
</dbReference>
<reference evidence="3 4" key="1">
    <citation type="submission" date="2016-02" db="EMBL/GenBank/DDBJ databases">
        <title>Complete genome sequence and transcriptome regulation of the pentose utilising yeast Sugiyamaella lignohabitans.</title>
        <authorList>
            <person name="Bellasio M."/>
            <person name="Peymann A."/>
            <person name="Valli M."/>
            <person name="Sipitzky M."/>
            <person name="Graf A."/>
            <person name="Sauer M."/>
            <person name="Marx H."/>
            <person name="Mattanovich D."/>
        </authorList>
    </citation>
    <scope>NUCLEOTIDE SEQUENCE [LARGE SCALE GENOMIC DNA]</scope>
    <source>
        <strain evidence="3 4">CBS 10342</strain>
    </source>
</reference>